<dbReference type="RefSeq" id="WP_249287483.1">
    <property type="nucleotide sequence ID" value="NZ_JACRWC010000109.1"/>
</dbReference>
<evidence type="ECO:0000313" key="2">
    <source>
        <dbReference type="EMBL" id="MBC6000161.1"/>
    </source>
</evidence>
<evidence type="ECO:0000313" key="3">
    <source>
        <dbReference type="Proteomes" id="UP000644115"/>
    </source>
</evidence>
<dbReference type="Proteomes" id="UP000644115">
    <property type="component" value="Unassembled WGS sequence"/>
</dbReference>
<evidence type="ECO:0008006" key="4">
    <source>
        <dbReference type="Google" id="ProtNLM"/>
    </source>
</evidence>
<keyword evidence="3" id="KW-1185">Reference proteome</keyword>
<evidence type="ECO:0000256" key="1">
    <source>
        <dbReference type="SAM" id="MobiDB-lite"/>
    </source>
</evidence>
<proteinExistence type="predicted"/>
<protein>
    <recommendedName>
        <fullName evidence="4">ATPase</fullName>
    </recommendedName>
</protein>
<organism evidence="2 3">
    <name type="scientific">Lentihominibacter faecis</name>
    <dbReference type="NCBI Taxonomy" id="2764712"/>
    <lineage>
        <taxon>Bacteria</taxon>
        <taxon>Bacillati</taxon>
        <taxon>Bacillota</taxon>
        <taxon>Clostridia</taxon>
        <taxon>Peptostreptococcales</taxon>
        <taxon>Anaerovoracaceae</taxon>
        <taxon>Lentihominibacter</taxon>
    </lineage>
</organism>
<feature type="region of interest" description="Disordered" evidence="1">
    <location>
        <begin position="167"/>
        <end position="194"/>
    </location>
</feature>
<gene>
    <name evidence="2" type="ORF">H8876_09130</name>
</gene>
<name>A0A923SNH8_9FIRM</name>
<dbReference type="AlphaFoldDB" id="A0A923SNH8"/>
<sequence>MRVLELLEEIEEIVDTAAGFPLTGKIMVDSQELLEIVREIRAELPDEIQQAQWIKNERERIIAEAKTQYEAVIDDAQKQADALVENNDITVRAKMRADELMQVTESTAKQLKIGTYDYLDSILYSFQGKMEHLSSIYFGEMFTSIEKAFDDINSALAANREELKDMSYRTQINAEEMPEPSSALGPEQAPREEE</sequence>
<comment type="caution">
    <text evidence="2">The sequence shown here is derived from an EMBL/GenBank/DDBJ whole genome shotgun (WGS) entry which is preliminary data.</text>
</comment>
<dbReference type="EMBL" id="JACRWC010000109">
    <property type="protein sequence ID" value="MBC6000161.1"/>
    <property type="molecule type" value="Genomic_DNA"/>
</dbReference>
<reference evidence="2" key="1">
    <citation type="submission" date="2020-08" db="EMBL/GenBank/DDBJ databases">
        <authorList>
            <person name="Liu C."/>
            <person name="Sun Q."/>
        </authorList>
    </citation>
    <scope>NUCLEOTIDE SEQUENCE</scope>
    <source>
        <strain evidence="2">BX16</strain>
    </source>
</reference>
<accession>A0A923SNH8</accession>